<sequence length="117" mass="12934">MDLILASNLEHRMERVATEYPPQGFSAMLAENEASVLASERVGVSSQVSGLSLLSEASIQFAELGDKDRFSCLNEAIDSGFLDLAVREWPLARRRALPLRVPSYNKIQNLTLSILNL</sequence>
<name>A0AAV1RNE5_9ROSI</name>
<proteinExistence type="predicted"/>
<organism evidence="1 2">
    <name type="scientific">Dovyalis caffra</name>
    <dbReference type="NCBI Taxonomy" id="77055"/>
    <lineage>
        <taxon>Eukaryota</taxon>
        <taxon>Viridiplantae</taxon>
        <taxon>Streptophyta</taxon>
        <taxon>Embryophyta</taxon>
        <taxon>Tracheophyta</taxon>
        <taxon>Spermatophyta</taxon>
        <taxon>Magnoliopsida</taxon>
        <taxon>eudicotyledons</taxon>
        <taxon>Gunneridae</taxon>
        <taxon>Pentapetalae</taxon>
        <taxon>rosids</taxon>
        <taxon>fabids</taxon>
        <taxon>Malpighiales</taxon>
        <taxon>Salicaceae</taxon>
        <taxon>Flacourtieae</taxon>
        <taxon>Dovyalis</taxon>
    </lineage>
</organism>
<dbReference type="AlphaFoldDB" id="A0AAV1RNE5"/>
<reference evidence="1 2" key="1">
    <citation type="submission" date="2024-01" db="EMBL/GenBank/DDBJ databases">
        <authorList>
            <person name="Waweru B."/>
        </authorList>
    </citation>
    <scope>NUCLEOTIDE SEQUENCE [LARGE SCALE GENOMIC DNA]</scope>
</reference>
<accession>A0AAV1RNE5</accession>
<evidence type="ECO:0000313" key="2">
    <source>
        <dbReference type="Proteomes" id="UP001314170"/>
    </source>
</evidence>
<gene>
    <name evidence="1" type="ORF">DCAF_LOCUS11983</name>
</gene>
<dbReference type="Proteomes" id="UP001314170">
    <property type="component" value="Unassembled WGS sequence"/>
</dbReference>
<protein>
    <submittedName>
        <fullName evidence="1">Uncharacterized protein</fullName>
    </submittedName>
</protein>
<comment type="caution">
    <text evidence="1">The sequence shown here is derived from an EMBL/GenBank/DDBJ whole genome shotgun (WGS) entry which is preliminary data.</text>
</comment>
<keyword evidence="2" id="KW-1185">Reference proteome</keyword>
<evidence type="ECO:0000313" key="1">
    <source>
        <dbReference type="EMBL" id="CAK7336957.1"/>
    </source>
</evidence>
<dbReference type="EMBL" id="CAWUPB010001009">
    <property type="protein sequence ID" value="CAK7336957.1"/>
    <property type="molecule type" value="Genomic_DNA"/>
</dbReference>